<dbReference type="Proteomes" id="UP001362999">
    <property type="component" value="Unassembled WGS sequence"/>
</dbReference>
<dbReference type="AlphaFoldDB" id="A0AAW0CJG5"/>
<evidence type="ECO:0000313" key="2">
    <source>
        <dbReference type="EMBL" id="KAK7038058.1"/>
    </source>
</evidence>
<evidence type="ECO:0000313" key="3">
    <source>
        <dbReference type="Proteomes" id="UP001362999"/>
    </source>
</evidence>
<reference evidence="2 3" key="1">
    <citation type="journal article" date="2024" name="J Genomics">
        <title>Draft genome sequencing and assembly of Favolaschia claudopus CIRM-BRFM 2984 isolated from oak limbs.</title>
        <authorList>
            <person name="Navarro D."/>
            <person name="Drula E."/>
            <person name="Chaduli D."/>
            <person name="Cazenave R."/>
            <person name="Ahrendt S."/>
            <person name="Wang J."/>
            <person name="Lipzen A."/>
            <person name="Daum C."/>
            <person name="Barry K."/>
            <person name="Grigoriev I.V."/>
            <person name="Favel A."/>
            <person name="Rosso M.N."/>
            <person name="Martin F."/>
        </authorList>
    </citation>
    <scope>NUCLEOTIDE SEQUENCE [LARGE SCALE GENOMIC DNA]</scope>
    <source>
        <strain evidence="2 3">CIRM-BRFM 2984</strain>
    </source>
</reference>
<feature type="region of interest" description="Disordered" evidence="1">
    <location>
        <begin position="1"/>
        <end position="55"/>
    </location>
</feature>
<protein>
    <submittedName>
        <fullName evidence="2">Uncharacterized protein</fullName>
    </submittedName>
</protein>
<evidence type="ECO:0000256" key="1">
    <source>
        <dbReference type="SAM" id="MobiDB-lite"/>
    </source>
</evidence>
<accession>A0AAW0CJG5</accession>
<keyword evidence="3" id="KW-1185">Reference proteome</keyword>
<comment type="caution">
    <text evidence="2">The sequence shown here is derived from an EMBL/GenBank/DDBJ whole genome shotgun (WGS) entry which is preliminary data.</text>
</comment>
<gene>
    <name evidence="2" type="ORF">R3P38DRAFT_2904177</name>
</gene>
<feature type="compositionally biased region" description="Acidic residues" evidence="1">
    <location>
        <begin position="31"/>
        <end position="55"/>
    </location>
</feature>
<feature type="compositionally biased region" description="Basic residues" evidence="1">
    <location>
        <begin position="1"/>
        <end position="13"/>
    </location>
</feature>
<name>A0AAW0CJG5_9AGAR</name>
<proteinExistence type="predicted"/>
<feature type="compositionally biased region" description="Polar residues" evidence="1">
    <location>
        <begin position="14"/>
        <end position="27"/>
    </location>
</feature>
<dbReference type="EMBL" id="JAWWNJ010000017">
    <property type="protein sequence ID" value="KAK7038058.1"/>
    <property type="molecule type" value="Genomic_DNA"/>
</dbReference>
<sequence>MARTPKRSTKRQSARSTRPSGSVSFNLKNDDDFDPVQDEDMPEDEDIAMEDGSEDSAEMLNRFLTEYKKRESKKITARATAFQNQKKALYSSARQGAKELARDGIACLEEGRAKILALKEQEIKADKFSTEIVPLWHGLEDSVRILLAKYPAGIEDLFPRRSNTINAASEMLRANPGNRADALAECVEAADAQLHQSKQDEINAADASRLIKHYKNLLLS</sequence>
<organism evidence="2 3">
    <name type="scientific">Favolaschia claudopus</name>
    <dbReference type="NCBI Taxonomy" id="2862362"/>
    <lineage>
        <taxon>Eukaryota</taxon>
        <taxon>Fungi</taxon>
        <taxon>Dikarya</taxon>
        <taxon>Basidiomycota</taxon>
        <taxon>Agaricomycotina</taxon>
        <taxon>Agaricomycetes</taxon>
        <taxon>Agaricomycetidae</taxon>
        <taxon>Agaricales</taxon>
        <taxon>Marasmiineae</taxon>
        <taxon>Mycenaceae</taxon>
        <taxon>Favolaschia</taxon>
    </lineage>
</organism>